<comment type="caution">
    <text evidence="2">The sequence shown here is derived from an EMBL/GenBank/DDBJ whole genome shotgun (WGS) entry which is preliminary data.</text>
</comment>
<dbReference type="EMBL" id="QPIJ01000121">
    <property type="protein sequence ID" value="RCV85702.1"/>
    <property type="molecule type" value="Genomic_DNA"/>
</dbReference>
<dbReference type="PANTHER" id="PTHR35404">
    <property type="entry name" value="TRANSPOSASE OF TN10"/>
    <property type="match status" value="1"/>
</dbReference>
<protein>
    <submittedName>
        <fullName evidence="2">Uncharacterized protein</fullName>
    </submittedName>
</protein>
<accession>A0A368TN75</accession>
<proteinExistence type="predicted"/>
<organism evidence="2 3">
    <name type="scientific">Vreelandella rituensis</name>
    <dbReference type="NCBI Taxonomy" id="2282306"/>
    <lineage>
        <taxon>Bacteria</taxon>
        <taxon>Pseudomonadati</taxon>
        <taxon>Pseudomonadota</taxon>
        <taxon>Gammaproteobacteria</taxon>
        <taxon>Oceanospirillales</taxon>
        <taxon>Halomonadaceae</taxon>
        <taxon>Vreelandella</taxon>
    </lineage>
</organism>
<evidence type="ECO:0000313" key="3">
    <source>
        <dbReference type="Proteomes" id="UP000253204"/>
    </source>
</evidence>
<keyword evidence="1" id="KW-0472">Membrane</keyword>
<sequence>MFGLGFGMHPFRQGKRIEILLLIAMLANVVLMVAGLHVRDSGQQQRYQSNSIRHRNVLSVWRLGLEWLRRHCVGAVPWPSWKAVLTSLQRKVKKQAFS</sequence>
<keyword evidence="1" id="KW-0812">Transmembrane</keyword>
<dbReference type="PANTHER" id="PTHR35404:SF8">
    <property type="entry name" value="TRANSPOSASE OF TN10"/>
    <property type="match status" value="1"/>
</dbReference>
<evidence type="ECO:0000256" key="1">
    <source>
        <dbReference type="SAM" id="Phobius"/>
    </source>
</evidence>
<name>A0A368TN75_9GAMM</name>
<feature type="transmembrane region" description="Helical" evidence="1">
    <location>
        <begin position="20"/>
        <end position="38"/>
    </location>
</feature>
<dbReference type="AlphaFoldDB" id="A0A368TN75"/>
<evidence type="ECO:0000313" key="2">
    <source>
        <dbReference type="EMBL" id="RCV85702.1"/>
    </source>
</evidence>
<gene>
    <name evidence="2" type="ORF">DU506_20840</name>
</gene>
<reference evidence="2 3" key="1">
    <citation type="submission" date="2018-07" db="EMBL/GenBank/DDBJ databases">
        <title>Halomonas rutogse sp. nov., isolated from Lake TangqianCo on Tibetan Plateau.</title>
        <authorList>
            <person name="Lu H."/>
            <person name="Xing P."/>
            <person name="Wu Q."/>
        </authorList>
    </citation>
    <scope>NUCLEOTIDE SEQUENCE [LARGE SCALE GENOMIC DNA]</scope>
    <source>
        <strain evidence="2 3">TQ8S</strain>
    </source>
</reference>
<keyword evidence="1" id="KW-1133">Transmembrane helix</keyword>
<keyword evidence="3" id="KW-1185">Reference proteome</keyword>
<dbReference type="Proteomes" id="UP000253204">
    <property type="component" value="Unassembled WGS sequence"/>
</dbReference>